<dbReference type="InterPro" id="IPR040221">
    <property type="entry name" value="CDCA7/CDA7L"/>
</dbReference>
<evidence type="ECO:0000256" key="5">
    <source>
        <dbReference type="ARBA" id="ARBA00022553"/>
    </source>
</evidence>
<feature type="non-terminal residue" evidence="12">
    <location>
        <position position="327"/>
    </location>
</feature>
<dbReference type="GO" id="GO:0051301">
    <property type="term" value="P:cell division"/>
    <property type="evidence" value="ECO:0007669"/>
    <property type="project" value="UniProtKB-KW"/>
</dbReference>
<name>A0AAN8X7K8_HALRR</name>
<gene>
    <name evidence="12" type="primary">CDCA7</name>
    <name evidence="12" type="ORF">SK128_025071</name>
</gene>
<feature type="non-terminal residue" evidence="12">
    <location>
        <position position="1"/>
    </location>
</feature>
<keyword evidence="13" id="KW-1185">Reference proteome</keyword>
<dbReference type="AlphaFoldDB" id="A0AAN8X7K8"/>
<evidence type="ECO:0000256" key="3">
    <source>
        <dbReference type="ARBA" id="ARBA00022490"/>
    </source>
</evidence>
<keyword evidence="12" id="KW-0131">Cell cycle</keyword>
<organism evidence="12 13">
    <name type="scientific">Halocaridina rubra</name>
    <name type="common">Hawaiian red shrimp</name>
    <dbReference type="NCBI Taxonomy" id="373956"/>
    <lineage>
        <taxon>Eukaryota</taxon>
        <taxon>Metazoa</taxon>
        <taxon>Ecdysozoa</taxon>
        <taxon>Arthropoda</taxon>
        <taxon>Crustacea</taxon>
        <taxon>Multicrustacea</taxon>
        <taxon>Malacostraca</taxon>
        <taxon>Eumalacostraca</taxon>
        <taxon>Eucarida</taxon>
        <taxon>Decapoda</taxon>
        <taxon>Pleocyemata</taxon>
        <taxon>Caridea</taxon>
        <taxon>Atyoidea</taxon>
        <taxon>Atyidae</taxon>
        <taxon>Halocaridina</taxon>
    </lineage>
</organism>
<feature type="region of interest" description="Disordered" evidence="10">
    <location>
        <begin position="58"/>
        <end position="115"/>
    </location>
</feature>
<keyword evidence="12" id="KW-0132">Cell division</keyword>
<dbReference type="GO" id="GO:0005737">
    <property type="term" value="C:cytoplasm"/>
    <property type="evidence" value="ECO:0007669"/>
    <property type="project" value="UniProtKB-SubCell"/>
</dbReference>
<comment type="subcellular location">
    <subcellularLocation>
        <location evidence="2">Cytoplasm</location>
    </subcellularLocation>
    <subcellularLocation>
        <location evidence="1">Nucleus</location>
    </subcellularLocation>
</comment>
<dbReference type="Proteomes" id="UP001381693">
    <property type="component" value="Unassembled WGS sequence"/>
</dbReference>
<dbReference type="Pfam" id="PF10497">
    <property type="entry name" value="zf-4CXXC_R1"/>
    <property type="match status" value="1"/>
</dbReference>
<evidence type="ECO:0000256" key="10">
    <source>
        <dbReference type="SAM" id="MobiDB-lite"/>
    </source>
</evidence>
<sequence length="327" mass="37163">IIAGFFLPSGNTSSRMLQTKDLCDYELIREKNIQERQKLIEALMKDFQDFKSTVSTPKVTVTPKPKNYSNSDHNTPYRPKRQRYHRFKPYHSPPCTRSRRGSLGSSVASSPSDWQHIEEEEDFPLLYLKFRFRKQSPPKNDSDEECDSDDSVICFVEDMDVMHMKQASRNLSSAFELSPVKRQSSDRLGRSGAGVFDPNVNIVMPEDITERDIRNIADRSGTKIYNQSVGTTCHQCRQKTVDTKTICRSGECCGVRGMFCGPCLKNRYGEEVKDALLDPKWMCPPCRGLCNCSICRNKNGKAATGILINIARGRGFDNVKDYLESLI</sequence>
<evidence type="ECO:0000256" key="8">
    <source>
        <dbReference type="ARBA" id="ARBA00023163"/>
    </source>
</evidence>
<keyword evidence="8" id="KW-0804">Transcription</keyword>
<keyword evidence="6" id="KW-0832">Ubl conjugation</keyword>
<feature type="domain" description="Zinc-finger" evidence="11">
    <location>
        <begin position="225"/>
        <end position="323"/>
    </location>
</feature>
<dbReference type="PANTHER" id="PTHR31169:SF8">
    <property type="entry name" value="ZINC-FINGER DOMAIN OF MONOAMINE-OXIDASE A REPRESSOR R1 PROTEIN"/>
    <property type="match status" value="1"/>
</dbReference>
<dbReference type="EMBL" id="JAXCGZ010012668">
    <property type="protein sequence ID" value="KAK7073489.1"/>
    <property type="molecule type" value="Genomic_DNA"/>
</dbReference>
<evidence type="ECO:0000313" key="12">
    <source>
        <dbReference type="EMBL" id="KAK7073489.1"/>
    </source>
</evidence>
<evidence type="ECO:0000313" key="13">
    <source>
        <dbReference type="Proteomes" id="UP001381693"/>
    </source>
</evidence>
<keyword evidence="3" id="KW-0963">Cytoplasm</keyword>
<proteinExistence type="predicted"/>
<evidence type="ECO:0000256" key="7">
    <source>
        <dbReference type="ARBA" id="ARBA00023015"/>
    </source>
</evidence>
<comment type="caution">
    <text evidence="12">The sequence shown here is derived from an EMBL/GenBank/DDBJ whole genome shotgun (WGS) entry which is preliminary data.</text>
</comment>
<dbReference type="GO" id="GO:0005634">
    <property type="term" value="C:nucleus"/>
    <property type="evidence" value="ECO:0007669"/>
    <property type="project" value="UniProtKB-SubCell"/>
</dbReference>
<reference evidence="12 13" key="1">
    <citation type="submission" date="2023-11" db="EMBL/GenBank/DDBJ databases">
        <title>Halocaridina rubra genome assembly.</title>
        <authorList>
            <person name="Smith C."/>
        </authorList>
    </citation>
    <scope>NUCLEOTIDE SEQUENCE [LARGE SCALE GENOMIC DNA]</scope>
    <source>
        <strain evidence="12">EP-1</strain>
        <tissue evidence="12">Whole</tissue>
    </source>
</reference>
<evidence type="ECO:0000256" key="6">
    <source>
        <dbReference type="ARBA" id="ARBA00022843"/>
    </source>
</evidence>
<dbReference type="InterPro" id="IPR018866">
    <property type="entry name" value="Znf-4CXXC_R1"/>
</dbReference>
<evidence type="ECO:0000256" key="1">
    <source>
        <dbReference type="ARBA" id="ARBA00004123"/>
    </source>
</evidence>
<evidence type="ECO:0000259" key="11">
    <source>
        <dbReference type="Pfam" id="PF10497"/>
    </source>
</evidence>
<accession>A0AAN8X7K8</accession>
<keyword evidence="7" id="KW-0805">Transcription regulation</keyword>
<dbReference type="GO" id="GO:0006355">
    <property type="term" value="P:regulation of DNA-templated transcription"/>
    <property type="evidence" value="ECO:0007669"/>
    <property type="project" value="InterPro"/>
</dbReference>
<keyword evidence="5" id="KW-0597">Phosphoprotein</keyword>
<evidence type="ECO:0000256" key="2">
    <source>
        <dbReference type="ARBA" id="ARBA00004496"/>
    </source>
</evidence>
<protein>
    <submittedName>
        <fullName evidence="12">Cell division cycle-associated protein 7</fullName>
    </submittedName>
</protein>
<feature type="compositionally biased region" description="Low complexity" evidence="10">
    <location>
        <begin position="101"/>
        <end position="112"/>
    </location>
</feature>
<feature type="compositionally biased region" description="Basic residues" evidence="10">
    <location>
        <begin position="78"/>
        <end position="89"/>
    </location>
</feature>
<dbReference type="PANTHER" id="PTHR31169">
    <property type="entry name" value="OS05G0300700 PROTEIN"/>
    <property type="match status" value="1"/>
</dbReference>
<evidence type="ECO:0000256" key="4">
    <source>
        <dbReference type="ARBA" id="ARBA00022499"/>
    </source>
</evidence>
<keyword evidence="4" id="KW-1017">Isopeptide bond</keyword>
<keyword evidence="9" id="KW-0539">Nucleus</keyword>
<evidence type="ECO:0000256" key="9">
    <source>
        <dbReference type="ARBA" id="ARBA00023242"/>
    </source>
</evidence>